<dbReference type="AlphaFoldDB" id="A0A261S0B0"/>
<evidence type="ECO:0000256" key="4">
    <source>
        <dbReference type="ARBA" id="ARBA00022475"/>
    </source>
</evidence>
<dbReference type="InterPro" id="IPR002781">
    <property type="entry name" value="TM_pro_TauE-like"/>
</dbReference>
<evidence type="ECO:0000256" key="8">
    <source>
        <dbReference type="RuleBase" id="RU363041"/>
    </source>
</evidence>
<dbReference type="PANTHER" id="PTHR30269">
    <property type="entry name" value="TRANSMEMBRANE PROTEIN YFCA"/>
    <property type="match status" value="1"/>
</dbReference>
<evidence type="ECO:0000313" key="10">
    <source>
        <dbReference type="Proteomes" id="UP000216020"/>
    </source>
</evidence>
<feature type="transmembrane region" description="Helical" evidence="8">
    <location>
        <begin position="45"/>
        <end position="62"/>
    </location>
</feature>
<dbReference type="PANTHER" id="PTHR30269:SF37">
    <property type="entry name" value="MEMBRANE TRANSPORTER PROTEIN"/>
    <property type="match status" value="1"/>
</dbReference>
<dbReference type="GO" id="GO:0005886">
    <property type="term" value="C:plasma membrane"/>
    <property type="evidence" value="ECO:0007669"/>
    <property type="project" value="UniProtKB-SubCell"/>
</dbReference>
<evidence type="ECO:0000256" key="3">
    <source>
        <dbReference type="ARBA" id="ARBA00022448"/>
    </source>
</evidence>
<dbReference type="RefSeq" id="WP_094855029.1">
    <property type="nucleotide sequence ID" value="NZ_NEVM01000005.1"/>
</dbReference>
<feature type="transmembrane region" description="Helical" evidence="8">
    <location>
        <begin position="197"/>
        <end position="216"/>
    </location>
</feature>
<sequence>MSTAVLLAWASAIVFVAGIVRGLTGFGFAALSVVGLAFLLPVREAVPAVLCLEVCASLALLPKCWRRVDWRLSRPLLLAALCGVPAGLFGLTRVDGHAMTLAVYVLIGALAVLGLARVRLPVSGGPSGAWVVGGATGALLAAFSVGGPLVAAWMAHAGTKADRMRATLVLFFGAIDLASVAAMAATGNLGAQTPLRVALLLPCTYAGLWIGEYLFARVAAERVVAYVQWLLLALALMGLYSVLAA</sequence>
<keyword evidence="4 8" id="KW-1003">Cell membrane</keyword>
<dbReference type="Proteomes" id="UP000216020">
    <property type="component" value="Unassembled WGS sequence"/>
</dbReference>
<organism evidence="9 10">
    <name type="scientific">Bordetella genomosp. 10</name>
    <dbReference type="NCBI Taxonomy" id="1416804"/>
    <lineage>
        <taxon>Bacteria</taxon>
        <taxon>Pseudomonadati</taxon>
        <taxon>Pseudomonadota</taxon>
        <taxon>Betaproteobacteria</taxon>
        <taxon>Burkholderiales</taxon>
        <taxon>Alcaligenaceae</taxon>
        <taxon>Bordetella</taxon>
    </lineage>
</organism>
<evidence type="ECO:0000256" key="7">
    <source>
        <dbReference type="ARBA" id="ARBA00023136"/>
    </source>
</evidence>
<feature type="transmembrane region" description="Helical" evidence="8">
    <location>
        <begin position="166"/>
        <end position="185"/>
    </location>
</feature>
<evidence type="ECO:0000313" key="9">
    <source>
        <dbReference type="EMBL" id="OZI30605.1"/>
    </source>
</evidence>
<evidence type="ECO:0000256" key="1">
    <source>
        <dbReference type="ARBA" id="ARBA00004651"/>
    </source>
</evidence>
<keyword evidence="10" id="KW-1185">Reference proteome</keyword>
<name>A0A261S0B0_9BORD</name>
<comment type="caution">
    <text evidence="9">The sequence shown here is derived from an EMBL/GenBank/DDBJ whole genome shotgun (WGS) entry which is preliminary data.</text>
</comment>
<dbReference type="EMBL" id="NEVM01000005">
    <property type="protein sequence ID" value="OZI30605.1"/>
    <property type="molecule type" value="Genomic_DNA"/>
</dbReference>
<feature type="transmembrane region" description="Helical" evidence="8">
    <location>
        <begin position="6"/>
        <end position="38"/>
    </location>
</feature>
<evidence type="ECO:0000256" key="2">
    <source>
        <dbReference type="ARBA" id="ARBA00009142"/>
    </source>
</evidence>
<dbReference type="OrthoDB" id="8633861at2"/>
<feature type="transmembrane region" description="Helical" evidence="8">
    <location>
        <begin position="128"/>
        <end position="154"/>
    </location>
</feature>
<keyword evidence="7 8" id="KW-0472">Membrane</keyword>
<accession>A0A261S0B0</accession>
<evidence type="ECO:0000256" key="6">
    <source>
        <dbReference type="ARBA" id="ARBA00022989"/>
    </source>
</evidence>
<keyword evidence="3" id="KW-0813">Transport</keyword>
<evidence type="ECO:0000256" key="5">
    <source>
        <dbReference type="ARBA" id="ARBA00022692"/>
    </source>
</evidence>
<comment type="subcellular location">
    <subcellularLocation>
        <location evidence="1 8">Cell membrane</location>
        <topology evidence="1 8">Multi-pass membrane protein</topology>
    </subcellularLocation>
</comment>
<keyword evidence="5 8" id="KW-0812">Transmembrane</keyword>
<comment type="similarity">
    <text evidence="2 8">Belongs to the 4-toluene sulfonate uptake permease (TSUP) (TC 2.A.102) family.</text>
</comment>
<dbReference type="InterPro" id="IPR052017">
    <property type="entry name" value="TSUP"/>
</dbReference>
<feature type="transmembrane region" description="Helical" evidence="8">
    <location>
        <begin position="74"/>
        <end position="91"/>
    </location>
</feature>
<gene>
    <name evidence="9" type="ORF">CAL29_21625</name>
</gene>
<feature type="transmembrane region" description="Helical" evidence="8">
    <location>
        <begin position="98"/>
        <end position="116"/>
    </location>
</feature>
<feature type="transmembrane region" description="Helical" evidence="8">
    <location>
        <begin position="223"/>
        <end position="243"/>
    </location>
</feature>
<proteinExistence type="inferred from homology"/>
<dbReference type="Pfam" id="PF01925">
    <property type="entry name" value="TauE"/>
    <property type="match status" value="1"/>
</dbReference>
<keyword evidence="6 8" id="KW-1133">Transmembrane helix</keyword>
<protein>
    <recommendedName>
        <fullName evidence="8">Probable membrane transporter protein</fullName>
    </recommendedName>
</protein>
<reference evidence="10" key="1">
    <citation type="submission" date="2017-05" db="EMBL/GenBank/DDBJ databases">
        <title>Complete and WGS of Bordetella genogroups.</title>
        <authorList>
            <person name="Spilker T."/>
            <person name="Lipuma J."/>
        </authorList>
    </citation>
    <scope>NUCLEOTIDE SEQUENCE [LARGE SCALE GENOMIC DNA]</scope>
    <source>
        <strain evidence="10">AU16122</strain>
    </source>
</reference>